<gene>
    <name evidence="7" type="primary">rplR</name>
    <name evidence="8" type="ORF">COV34_00720</name>
</gene>
<evidence type="ECO:0000256" key="5">
    <source>
        <dbReference type="ARBA" id="ARBA00023274"/>
    </source>
</evidence>
<dbReference type="AlphaFoldDB" id="A0A2H0QX62"/>
<dbReference type="HAMAP" id="MF_01337_B">
    <property type="entry name" value="Ribosomal_uL18_B"/>
    <property type="match status" value="1"/>
</dbReference>
<dbReference type="EMBL" id="PCXL01000009">
    <property type="protein sequence ID" value="PIR38586.1"/>
    <property type="molecule type" value="Genomic_DNA"/>
</dbReference>
<dbReference type="CDD" id="cd00432">
    <property type="entry name" value="Ribosomal_L18_L5e"/>
    <property type="match status" value="1"/>
</dbReference>
<evidence type="ECO:0000256" key="2">
    <source>
        <dbReference type="ARBA" id="ARBA00022730"/>
    </source>
</evidence>
<comment type="similarity">
    <text evidence="1 7">Belongs to the universal ribosomal protein uL18 family.</text>
</comment>
<keyword evidence="5 7" id="KW-0687">Ribonucleoprotein</keyword>
<dbReference type="GO" id="GO:0006412">
    <property type="term" value="P:translation"/>
    <property type="evidence" value="ECO:0007669"/>
    <property type="project" value="UniProtKB-UniRule"/>
</dbReference>
<evidence type="ECO:0000256" key="7">
    <source>
        <dbReference type="HAMAP-Rule" id="MF_01337"/>
    </source>
</evidence>
<accession>A0A2H0QX62</accession>
<organism evidence="8 9">
    <name type="scientific">Candidatus Zambryskibacteria bacterium CG10_big_fil_rev_8_21_14_0_10_42_12</name>
    <dbReference type="NCBI Taxonomy" id="1975115"/>
    <lineage>
        <taxon>Bacteria</taxon>
        <taxon>Candidatus Zambryskiibacteriota</taxon>
    </lineage>
</organism>
<dbReference type="Proteomes" id="UP000231333">
    <property type="component" value="Unassembled WGS sequence"/>
</dbReference>
<comment type="function">
    <text evidence="7">This is one of the proteins that bind and probably mediate the attachment of the 5S RNA into the large ribosomal subunit, where it forms part of the central protuberance.</text>
</comment>
<evidence type="ECO:0000313" key="8">
    <source>
        <dbReference type="EMBL" id="PIR38586.1"/>
    </source>
</evidence>
<evidence type="ECO:0000313" key="9">
    <source>
        <dbReference type="Proteomes" id="UP000231333"/>
    </source>
</evidence>
<dbReference type="GO" id="GO:0008097">
    <property type="term" value="F:5S rRNA binding"/>
    <property type="evidence" value="ECO:0007669"/>
    <property type="project" value="TreeGrafter"/>
</dbReference>
<comment type="subunit">
    <text evidence="7">Part of the 50S ribosomal subunit; part of the 5S rRNA/L5/L18/L25 subcomplex. Contacts the 5S and 23S rRNAs.</text>
</comment>
<evidence type="ECO:0000256" key="6">
    <source>
        <dbReference type="ARBA" id="ARBA00035197"/>
    </source>
</evidence>
<dbReference type="NCBIfam" id="TIGR00060">
    <property type="entry name" value="L18_bact"/>
    <property type="match status" value="1"/>
</dbReference>
<dbReference type="PANTHER" id="PTHR12899:SF3">
    <property type="entry name" value="LARGE RIBOSOMAL SUBUNIT PROTEIN UL18M"/>
    <property type="match status" value="1"/>
</dbReference>
<keyword evidence="3 7" id="KW-0694">RNA-binding</keyword>
<dbReference type="Gene3D" id="3.30.420.100">
    <property type="match status" value="1"/>
</dbReference>
<dbReference type="InterPro" id="IPR057268">
    <property type="entry name" value="Ribosomal_L18"/>
</dbReference>
<evidence type="ECO:0000256" key="1">
    <source>
        <dbReference type="ARBA" id="ARBA00007116"/>
    </source>
</evidence>
<keyword evidence="4 7" id="KW-0689">Ribosomal protein</keyword>
<dbReference type="Pfam" id="PF00861">
    <property type="entry name" value="Ribosomal_L18p"/>
    <property type="match status" value="1"/>
</dbReference>
<sequence length="116" mass="12826">MNNAKQKTLKRQRRHKRIRAKIQGTVDAPRISVFRSNKHVFVQAIDDVAGKTLASAWTKNWKDKALQDASFEAGKDVAGKLMKAGITKGVFDRGGFIYTGNITKVAEGLREGGLKI</sequence>
<dbReference type="GO" id="GO:0003735">
    <property type="term" value="F:structural constituent of ribosome"/>
    <property type="evidence" value="ECO:0007669"/>
    <property type="project" value="InterPro"/>
</dbReference>
<keyword evidence="2 7" id="KW-0699">rRNA-binding</keyword>
<reference evidence="8 9" key="1">
    <citation type="submission" date="2017-09" db="EMBL/GenBank/DDBJ databases">
        <title>Depth-based differentiation of microbial function through sediment-hosted aquifers and enrichment of novel symbionts in the deep terrestrial subsurface.</title>
        <authorList>
            <person name="Probst A.J."/>
            <person name="Ladd B."/>
            <person name="Jarett J.K."/>
            <person name="Geller-Mcgrath D.E."/>
            <person name="Sieber C.M."/>
            <person name="Emerson J.B."/>
            <person name="Anantharaman K."/>
            <person name="Thomas B.C."/>
            <person name="Malmstrom R."/>
            <person name="Stieglmeier M."/>
            <person name="Klingl A."/>
            <person name="Woyke T."/>
            <person name="Ryan C.M."/>
            <person name="Banfield J.F."/>
        </authorList>
    </citation>
    <scope>NUCLEOTIDE SEQUENCE [LARGE SCALE GENOMIC DNA]</scope>
    <source>
        <strain evidence="8">CG10_big_fil_rev_8_21_14_0_10_42_12</strain>
    </source>
</reference>
<dbReference type="GO" id="GO:0022625">
    <property type="term" value="C:cytosolic large ribosomal subunit"/>
    <property type="evidence" value="ECO:0007669"/>
    <property type="project" value="TreeGrafter"/>
</dbReference>
<evidence type="ECO:0000256" key="4">
    <source>
        <dbReference type="ARBA" id="ARBA00022980"/>
    </source>
</evidence>
<proteinExistence type="inferred from homology"/>
<evidence type="ECO:0000256" key="3">
    <source>
        <dbReference type="ARBA" id="ARBA00022884"/>
    </source>
</evidence>
<dbReference type="InterPro" id="IPR005484">
    <property type="entry name" value="Ribosomal_uL18_bac/plant/anim"/>
</dbReference>
<name>A0A2H0QX62_9BACT</name>
<protein>
    <recommendedName>
        <fullName evidence="6 7">Large ribosomal subunit protein uL18</fullName>
    </recommendedName>
</protein>
<dbReference type="SUPFAM" id="SSF53137">
    <property type="entry name" value="Translational machinery components"/>
    <property type="match status" value="1"/>
</dbReference>
<dbReference type="InterPro" id="IPR004389">
    <property type="entry name" value="Ribosomal_uL18_bac-type"/>
</dbReference>
<dbReference type="PANTHER" id="PTHR12899">
    <property type="entry name" value="39S RIBOSOMAL PROTEIN L18, MITOCHONDRIAL"/>
    <property type="match status" value="1"/>
</dbReference>
<comment type="caution">
    <text evidence="8">The sequence shown here is derived from an EMBL/GenBank/DDBJ whole genome shotgun (WGS) entry which is preliminary data.</text>
</comment>